<evidence type="ECO:0000256" key="1">
    <source>
        <dbReference type="ARBA" id="ARBA00004236"/>
    </source>
</evidence>
<dbReference type="FunFam" id="3.40.50.300:FF:000224">
    <property type="entry name" value="Energy-coupling factor transporter ATP-binding protein EcfA"/>
    <property type="match status" value="1"/>
</dbReference>
<dbReference type="EMBL" id="AP021875">
    <property type="protein sequence ID" value="BBO72606.1"/>
    <property type="molecule type" value="Genomic_DNA"/>
</dbReference>
<dbReference type="InterPro" id="IPR017871">
    <property type="entry name" value="ABC_transporter-like_CS"/>
</dbReference>
<dbReference type="SUPFAM" id="SSF52540">
    <property type="entry name" value="P-loop containing nucleoside triphosphate hydrolases"/>
    <property type="match status" value="1"/>
</dbReference>
<dbReference type="KEGG" id="dwd:DSCW_00230"/>
<keyword evidence="5" id="KW-0547">Nucleotide-binding</keyword>
<sequence>MCHRFADGTLALDDVTLCFEDGEFTVIAGANGSGKTTLLRHFNGLLLPGSGSVTVDGLAVQKDLSKARQKVGMVFQDADSQIVGETVYDDVAFGPENLGLTRPQIDRRVGRALAVVGLAGQEDKRPHYLSGGEKRRLAIAGVLAMEPGVLLMDEPFSNLDYPATCRVLDQILELHRNGHTVIITTHDLEKVVAHAQRLVVMAAGRVVEDGVPQKVIAGIERFGIRPPCSVQLGRGILPWAR</sequence>
<dbReference type="PROSITE" id="PS00211">
    <property type="entry name" value="ABC_TRANSPORTER_1"/>
    <property type="match status" value="1"/>
</dbReference>
<keyword evidence="8" id="KW-0472">Membrane</keyword>
<dbReference type="AlphaFoldDB" id="A0A5K7YTC6"/>
<evidence type="ECO:0000256" key="3">
    <source>
        <dbReference type="ARBA" id="ARBA00022448"/>
    </source>
</evidence>
<keyword evidence="11" id="KW-1185">Reference proteome</keyword>
<evidence type="ECO:0000259" key="9">
    <source>
        <dbReference type="PROSITE" id="PS50893"/>
    </source>
</evidence>
<evidence type="ECO:0000256" key="7">
    <source>
        <dbReference type="ARBA" id="ARBA00022967"/>
    </source>
</evidence>
<dbReference type="PANTHER" id="PTHR43553:SF24">
    <property type="entry name" value="ENERGY-COUPLING FACTOR TRANSPORTER ATP-BINDING PROTEIN ECFA1"/>
    <property type="match status" value="1"/>
</dbReference>
<evidence type="ECO:0000313" key="10">
    <source>
        <dbReference type="EMBL" id="BBO72606.1"/>
    </source>
</evidence>
<keyword evidence="3" id="KW-0813">Transport</keyword>
<evidence type="ECO:0000256" key="6">
    <source>
        <dbReference type="ARBA" id="ARBA00022840"/>
    </source>
</evidence>
<keyword evidence="4" id="KW-1003">Cell membrane</keyword>
<protein>
    <submittedName>
        <fullName evidence="10">ABC transporter ATP-binding protein</fullName>
    </submittedName>
</protein>
<dbReference type="GO" id="GO:0005524">
    <property type="term" value="F:ATP binding"/>
    <property type="evidence" value="ECO:0007669"/>
    <property type="project" value="UniProtKB-KW"/>
</dbReference>
<dbReference type="PROSITE" id="PS50893">
    <property type="entry name" value="ABC_TRANSPORTER_2"/>
    <property type="match status" value="1"/>
</dbReference>
<dbReference type="GO" id="GO:0016887">
    <property type="term" value="F:ATP hydrolysis activity"/>
    <property type="evidence" value="ECO:0007669"/>
    <property type="project" value="InterPro"/>
</dbReference>
<dbReference type="GO" id="GO:0042626">
    <property type="term" value="F:ATPase-coupled transmembrane transporter activity"/>
    <property type="evidence" value="ECO:0007669"/>
    <property type="project" value="TreeGrafter"/>
</dbReference>
<evidence type="ECO:0000256" key="4">
    <source>
        <dbReference type="ARBA" id="ARBA00022475"/>
    </source>
</evidence>
<evidence type="ECO:0000256" key="8">
    <source>
        <dbReference type="ARBA" id="ARBA00023136"/>
    </source>
</evidence>
<evidence type="ECO:0000256" key="5">
    <source>
        <dbReference type="ARBA" id="ARBA00022741"/>
    </source>
</evidence>
<dbReference type="InterPro" id="IPR027417">
    <property type="entry name" value="P-loop_NTPase"/>
</dbReference>
<dbReference type="InterPro" id="IPR003439">
    <property type="entry name" value="ABC_transporter-like_ATP-bd"/>
</dbReference>
<evidence type="ECO:0000256" key="2">
    <source>
        <dbReference type="ARBA" id="ARBA00005417"/>
    </source>
</evidence>
<comment type="similarity">
    <text evidence="2">Belongs to the ABC transporter superfamily.</text>
</comment>
<proteinExistence type="inferred from homology"/>
<dbReference type="Pfam" id="PF00005">
    <property type="entry name" value="ABC_tran"/>
    <property type="match status" value="1"/>
</dbReference>
<gene>
    <name evidence="10" type="ORF">DSCW_00230</name>
</gene>
<dbReference type="Gene3D" id="3.40.50.300">
    <property type="entry name" value="P-loop containing nucleotide triphosphate hydrolases"/>
    <property type="match status" value="1"/>
</dbReference>
<dbReference type="InterPro" id="IPR003593">
    <property type="entry name" value="AAA+_ATPase"/>
</dbReference>
<name>A0A5K7YTC6_9BACT</name>
<keyword evidence="6 10" id="KW-0067">ATP-binding</keyword>
<accession>A0A5K7YTC6</accession>
<comment type="subcellular location">
    <subcellularLocation>
        <location evidence="1">Cell membrane</location>
    </subcellularLocation>
</comment>
<dbReference type="PANTHER" id="PTHR43553">
    <property type="entry name" value="HEAVY METAL TRANSPORTER"/>
    <property type="match status" value="1"/>
</dbReference>
<feature type="domain" description="ABC transporter" evidence="9">
    <location>
        <begin position="3"/>
        <end position="228"/>
    </location>
</feature>
<organism evidence="10 11">
    <name type="scientific">Desulfosarcina widdelii</name>
    <dbReference type="NCBI Taxonomy" id="947919"/>
    <lineage>
        <taxon>Bacteria</taxon>
        <taxon>Pseudomonadati</taxon>
        <taxon>Thermodesulfobacteriota</taxon>
        <taxon>Desulfobacteria</taxon>
        <taxon>Desulfobacterales</taxon>
        <taxon>Desulfosarcinaceae</taxon>
        <taxon>Desulfosarcina</taxon>
    </lineage>
</organism>
<dbReference type="CDD" id="cd03225">
    <property type="entry name" value="ABC_cobalt_CbiO_domain1"/>
    <property type="match status" value="1"/>
</dbReference>
<dbReference type="InterPro" id="IPR050095">
    <property type="entry name" value="ECF_ABC_transporter_ATP-bd"/>
</dbReference>
<evidence type="ECO:0000313" key="11">
    <source>
        <dbReference type="Proteomes" id="UP000427769"/>
    </source>
</evidence>
<dbReference type="GO" id="GO:0043190">
    <property type="term" value="C:ATP-binding cassette (ABC) transporter complex"/>
    <property type="evidence" value="ECO:0007669"/>
    <property type="project" value="TreeGrafter"/>
</dbReference>
<keyword evidence="7" id="KW-1278">Translocase</keyword>
<dbReference type="InterPro" id="IPR015856">
    <property type="entry name" value="ABC_transpr_CbiO/EcfA_su"/>
</dbReference>
<dbReference type="Proteomes" id="UP000427769">
    <property type="component" value="Chromosome"/>
</dbReference>
<reference evidence="10 11" key="1">
    <citation type="submission" date="2019-11" db="EMBL/GenBank/DDBJ databases">
        <title>Comparative genomics of hydrocarbon-degrading Desulfosarcina strains.</title>
        <authorList>
            <person name="Watanabe M."/>
            <person name="Kojima H."/>
            <person name="Fukui M."/>
        </authorList>
    </citation>
    <scope>NUCLEOTIDE SEQUENCE [LARGE SCALE GENOMIC DNA]</scope>
    <source>
        <strain evidence="10 11">PP31</strain>
    </source>
</reference>
<dbReference type="SMART" id="SM00382">
    <property type="entry name" value="AAA"/>
    <property type="match status" value="1"/>
</dbReference>